<feature type="non-terminal residue" evidence="5">
    <location>
        <position position="1"/>
    </location>
</feature>
<feature type="binding site" evidence="3">
    <location>
        <position position="473"/>
    </location>
    <ligand>
        <name>L-glutamate</name>
        <dbReference type="ChEBI" id="CHEBI:29985"/>
    </ligand>
</feature>
<dbReference type="PANTHER" id="PTHR11686:SF9">
    <property type="entry name" value="RE13973P"/>
    <property type="match status" value="1"/>
</dbReference>
<dbReference type="PANTHER" id="PTHR11686">
    <property type="entry name" value="GAMMA GLUTAMYL TRANSPEPTIDASE"/>
    <property type="match status" value="1"/>
</dbReference>
<organism evidence="5 6">
    <name type="scientific">Rotaria sordida</name>
    <dbReference type="NCBI Taxonomy" id="392033"/>
    <lineage>
        <taxon>Eukaryota</taxon>
        <taxon>Metazoa</taxon>
        <taxon>Spiralia</taxon>
        <taxon>Gnathifera</taxon>
        <taxon>Rotifera</taxon>
        <taxon>Eurotatoria</taxon>
        <taxon>Bdelloidea</taxon>
        <taxon>Philodinida</taxon>
        <taxon>Philodinidae</taxon>
        <taxon>Rotaria</taxon>
    </lineage>
</organism>
<proteinExistence type="predicted"/>
<keyword evidence="4" id="KW-0812">Transmembrane</keyword>
<dbReference type="OrthoDB" id="1081007at2759"/>
<dbReference type="InterPro" id="IPR043137">
    <property type="entry name" value="GGT_ssub_C"/>
</dbReference>
<evidence type="ECO:0000256" key="2">
    <source>
        <dbReference type="PIRSR" id="PIRSR600101-1"/>
    </source>
</evidence>
<dbReference type="Proteomes" id="UP000663882">
    <property type="component" value="Unassembled WGS sequence"/>
</dbReference>
<sequence length="570" mass="63761">QRSAILLLIISLILIVLSIIIGHFFILKPNKNEYKNERCTSKNEAYEIRGDSILGKYSHAAVAVDNEQCSKIGTEILLKGGKAMDAAIASSLCNGILNTHSMGIGGGCVILIYSKRQRKAYSIIQRETAPLASNYTILQGKENITFIGPLSIGIPGELLAYDKAYKEFGGGVSWSTLFLQQFVYVKKDFQEIFVKNHLTNELYKEGDIMKRIKLAQTLRQIAKEGVQTFYNGDLAKKIINEIQKRGGILTLEDLREYDIDFHEAISIDLNNSFKAFTSLAPSSGPILAFILNIISGYNFHSNDLNNIEKTGLFYHRLIETFKFAFAKKLQLGDPISINLTQLMINLTSKEYAQSIRQKINDEKTFSEEYYGDNMKKVLSGGGTAHISIVDQYGDAVGITSTINSYFGSTIVGEETGIIYNNQLDDFSRDQSINSNESIRNSISPGKRPISSKAPLIIIDNKENIRQVLGAAGGSKIVTSIAQVCLLNLLFEKNIKESIDYPRIHHHLHPNEIIFEQPFNRNILNELKRRGHNVTCMSYGSTVVQGIEWRPGDHQYWANSDIRKGGSPYGY</sequence>
<dbReference type="PRINTS" id="PR01210">
    <property type="entry name" value="GGTRANSPTASE"/>
</dbReference>
<keyword evidence="4" id="KW-0472">Membrane</keyword>
<comment type="caution">
    <text evidence="5">The sequence shown here is derived from an EMBL/GenBank/DDBJ whole genome shotgun (WGS) entry which is preliminary data.</text>
</comment>
<dbReference type="GO" id="GO:0005886">
    <property type="term" value="C:plasma membrane"/>
    <property type="evidence" value="ECO:0007669"/>
    <property type="project" value="TreeGrafter"/>
</dbReference>
<evidence type="ECO:0000256" key="1">
    <source>
        <dbReference type="ARBA" id="ARBA00084097"/>
    </source>
</evidence>
<keyword evidence="1" id="KW-0800">Toxin</keyword>
<dbReference type="EMBL" id="CAJNOO010006306">
    <property type="protein sequence ID" value="CAF1444140.1"/>
    <property type="molecule type" value="Genomic_DNA"/>
</dbReference>
<dbReference type="Pfam" id="PF01019">
    <property type="entry name" value="G_glu_transpept"/>
    <property type="match status" value="2"/>
</dbReference>
<dbReference type="FunFam" id="3.60.20.40:FF:000001">
    <property type="entry name" value="Gamma-glutamyltranspeptidase 1"/>
    <property type="match status" value="1"/>
</dbReference>
<reference evidence="5" key="1">
    <citation type="submission" date="2021-02" db="EMBL/GenBank/DDBJ databases">
        <authorList>
            <person name="Nowell W R."/>
        </authorList>
    </citation>
    <scope>NUCLEOTIDE SEQUENCE</scope>
</reference>
<dbReference type="SUPFAM" id="SSF56235">
    <property type="entry name" value="N-terminal nucleophile aminohydrolases (Ntn hydrolases)"/>
    <property type="match status" value="1"/>
</dbReference>
<dbReference type="InterPro" id="IPR000101">
    <property type="entry name" value="GGT_peptidase"/>
</dbReference>
<dbReference type="InterPro" id="IPR043138">
    <property type="entry name" value="GGT_lsub"/>
</dbReference>
<name>A0A815P4J9_9BILA</name>
<evidence type="ECO:0000313" key="6">
    <source>
        <dbReference type="Proteomes" id="UP000663882"/>
    </source>
</evidence>
<gene>
    <name evidence="5" type="ORF">RFH988_LOCUS36467</name>
</gene>
<dbReference type="Gene3D" id="1.10.246.130">
    <property type="match status" value="1"/>
</dbReference>
<evidence type="ECO:0000256" key="4">
    <source>
        <dbReference type="SAM" id="Phobius"/>
    </source>
</evidence>
<keyword evidence="1" id="KW-1199">Hemostasis impairing toxin</keyword>
<protein>
    <submittedName>
        <fullName evidence="5">Uncharacterized protein</fullName>
    </submittedName>
</protein>
<keyword evidence="1" id="KW-1202">Platelet aggregation activating toxin</keyword>
<dbReference type="GO" id="GO:0036374">
    <property type="term" value="F:glutathione hydrolase activity"/>
    <property type="evidence" value="ECO:0007669"/>
    <property type="project" value="InterPro"/>
</dbReference>
<dbReference type="AlphaFoldDB" id="A0A815P4J9"/>
<keyword evidence="4" id="KW-1133">Transmembrane helix</keyword>
<feature type="binding site" evidence="3">
    <location>
        <position position="425"/>
    </location>
    <ligand>
        <name>L-glutamate</name>
        <dbReference type="ChEBI" id="CHEBI:29985"/>
    </ligand>
</feature>
<feature type="binding site" evidence="3">
    <location>
        <begin position="401"/>
        <end position="403"/>
    </location>
    <ligand>
        <name>L-glutamate</name>
        <dbReference type="ChEBI" id="CHEBI:29985"/>
    </ligand>
</feature>
<accession>A0A815P4J9</accession>
<feature type="binding site" evidence="3">
    <location>
        <position position="126"/>
    </location>
    <ligand>
        <name>L-glutamate</name>
        <dbReference type="ChEBI" id="CHEBI:29985"/>
    </ligand>
</feature>
<feature type="transmembrane region" description="Helical" evidence="4">
    <location>
        <begin position="6"/>
        <end position="27"/>
    </location>
</feature>
<dbReference type="Gene3D" id="3.60.20.40">
    <property type="match status" value="1"/>
</dbReference>
<feature type="binding site" evidence="3">
    <location>
        <begin position="450"/>
        <end position="451"/>
    </location>
    <ligand>
        <name>L-glutamate</name>
        <dbReference type="ChEBI" id="CHEBI:29985"/>
    </ligand>
</feature>
<dbReference type="GO" id="GO:0006751">
    <property type="term" value="P:glutathione catabolic process"/>
    <property type="evidence" value="ECO:0007669"/>
    <property type="project" value="InterPro"/>
</dbReference>
<feature type="active site" description="Nucleophile" evidence="2">
    <location>
        <position position="383"/>
    </location>
</feature>
<evidence type="ECO:0000256" key="3">
    <source>
        <dbReference type="PIRSR" id="PIRSR600101-2"/>
    </source>
</evidence>
<dbReference type="FunFam" id="1.10.246.130:FF:000001">
    <property type="entry name" value="Gamma-glutamyltransferase 5 isoform 1"/>
    <property type="match status" value="1"/>
</dbReference>
<dbReference type="InterPro" id="IPR029055">
    <property type="entry name" value="Ntn_hydrolases_N"/>
</dbReference>
<evidence type="ECO:0000313" key="5">
    <source>
        <dbReference type="EMBL" id="CAF1444140.1"/>
    </source>
</evidence>